<keyword evidence="2" id="KW-1185">Reference proteome</keyword>
<dbReference type="Proteomes" id="UP001145114">
    <property type="component" value="Unassembled WGS sequence"/>
</dbReference>
<reference evidence="1" key="1">
    <citation type="submission" date="2022-06" db="EMBL/GenBank/DDBJ databases">
        <title>Phylogenomic reconstructions and comparative analyses of Kickxellomycotina fungi.</title>
        <authorList>
            <person name="Reynolds N.K."/>
            <person name="Stajich J.E."/>
            <person name="Barry K."/>
            <person name="Grigoriev I.V."/>
            <person name="Crous P."/>
            <person name="Smith M.E."/>
        </authorList>
    </citation>
    <scope>NUCLEOTIDE SEQUENCE</scope>
    <source>
        <strain evidence="1">RSA 2271</strain>
    </source>
</reference>
<feature type="non-terminal residue" evidence="1">
    <location>
        <position position="311"/>
    </location>
</feature>
<protein>
    <submittedName>
        <fullName evidence="1">Uncharacterized protein</fullName>
    </submittedName>
</protein>
<comment type="caution">
    <text evidence="1">The sequence shown here is derived from an EMBL/GenBank/DDBJ whole genome shotgun (WGS) entry which is preliminary data.</text>
</comment>
<accession>A0ACC1HY30</accession>
<gene>
    <name evidence="1" type="ORF">EV182_003356</name>
</gene>
<dbReference type="EMBL" id="JAMZIH010000855">
    <property type="protein sequence ID" value="KAJ1678789.1"/>
    <property type="molecule type" value="Genomic_DNA"/>
</dbReference>
<sequence>MYRLSSRTLRNLRPVKPVPATRISRFGFHHCTSSWDALSDHFPQYTAPYQVFDRQVKRLQRDRAASFVESSREVDYLKDEVAARLADRLLDIKRKYPTVVELGAGCGHFAKALEPTMTKKLIMCEMSEMMLNRDIDVKYKVEVERRLLDEECPKFEPNSLEIVVSNLSMHWVNNLPARVKDALVPDGAFIGSLFGGDTLFELRTSLQLADQERSGGIAARVSPMTQMTDVGGLLNRAGFTLSTIDVDNIQVNYPSMFHLISDLNAMGEGNAVTQRLPMLKRDTLIAAASIYKELHGNEDGSIPATFQILYF</sequence>
<proteinExistence type="predicted"/>
<name>A0ACC1HY30_9FUNG</name>
<evidence type="ECO:0000313" key="2">
    <source>
        <dbReference type="Proteomes" id="UP001145114"/>
    </source>
</evidence>
<evidence type="ECO:0000313" key="1">
    <source>
        <dbReference type="EMBL" id="KAJ1678789.1"/>
    </source>
</evidence>
<organism evidence="1 2">
    <name type="scientific">Spiromyces aspiralis</name>
    <dbReference type="NCBI Taxonomy" id="68401"/>
    <lineage>
        <taxon>Eukaryota</taxon>
        <taxon>Fungi</taxon>
        <taxon>Fungi incertae sedis</taxon>
        <taxon>Zoopagomycota</taxon>
        <taxon>Kickxellomycotina</taxon>
        <taxon>Kickxellomycetes</taxon>
        <taxon>Kickxellales</taxon>
        <taxon>Kickxellaceae</taxon>
        <taxon>Spiromyces</taxon>
    </lineage>
</organism>